<keyword evidence="1" id="KW-1133">Transmembrane helix</keyword>
<feature type="transmembrane region" description="Helical" evidence="1">
    <location>
        <begin position="112"/>
        <end position="132"/>
    </location>
</feature>
<accession>A0A173LL48</accession>
<name>A0A173LL48_9ACTN</name>
<feature type="domain" description="DUF1648" evidence="2">
    <location>
        <begin position="31"/>
        <end position="70"/>
    </location>
</feature>
<dbReference type="InterPro" id="IPR012867">
    <property type="entry name" value="DUF1648"/>
</dbReference>
<evidence type="ECO:0000256" key="1">
    <source>
        <dbReference type="SAM" id="Phobius"/>
    </source>
</evidence>
<evidence type="ECO:0000259" key="2">
    <source>
        <dbReference type="Pfam" id="PF07853"/>
    </source>
</evidence>
<organism evidence="3 4">
    <name type="scientific">Dietzia timorensis</name>
    <dbReference type="NCBI Taxonomy" id="499555"/>
    <lineage>
        <taxon>Bacteria</taxon>
        <taxon>Bacillati</taxon>
        <taxon>Actinomycetota</taxon>
        <taxon>Actinomycetes</taxon>
        <taxon>Mycobacteriales</taxon>
        <taxon>Dietziaceae</taxon>
        <taxon>Dietzia</taxon>
    </lineage>
</organism>
<dbReference type="OrthoDB" id="4418125at2"/>
<dbReference type="KEGG" id="dtm:BJL86_1653"/>
<feature type="transmembrane region" description="Helical" evidence="1">
    <location>
        <begin position="138"/>
        <end position="160"/>
    </location>
</feature>
<reference evidence="3 4" key="1">
    <citation type="submission" date="2016-06" db="EMBL/GenBank/DDBJ databases">
        <title>Complete genome sequence of a saline-alkali tolerant type strain Dietzia timorensis ID05-A0528T.</title>
        <authorList>
            <person name="Wu X."/>
        </authorList>
    </citation>
    <scope>NUCLEOTIDE SEQUENCE [LARGE SCALE GENOMIC DNA]</scope>
    <source>
        <strain evidence="3 4">ID05-A0528</strain>
    </source>
</reference>
<keyword evidence="1" id="KW-0472">Membrane</keyword>
<feature type="transmembrane region" description="Helical" evidence="1">
    <location>
        <begin position="21"/>
        <end position="45"/>
    </location>
</feature>
<keyword evidence="1" id="KW-0812">Transmembrane</keyword>
<feature type="transmembrane region" description="Helical" evidence="1">
    <location>
        <begin position="65"/>
        <end position="85"/>
    </location>
</feature>
<dbReference type="STRING" id="499555.BJL86_1653"/>
<evidence type="ECO:0000313" key="4">
    <source>
        <dbReference type="Proteomes" id="UP000186104"/>
    </source>
</evidence>
<dbReference type="Pfam" id="PF07853">
    <property type="entry name" value="DUF1648"/>
    <property type="match status" value="1"/>
</dbReference>
<dbReference type="Proteomes" id="UP000186104">
    <property type="component" value="Chromosome"/>
</dbReference>
<dbReference type="AlphaFoldDB" id="A0A173LL48"/>
<proteinExistence type="predicted"/>
<gene>
    <name evidence="3" type="ORF">BJL86_1653</name>
</gene>
<protein>
    <recommendedName>
        <fullName evidence="2">DUF1648 domain-containing protein</fullName>
    </recommendedName>
</protein>
<keyword evidence="4" id="KW-1185">Reference proteome</keyword>
<evidence type="ECO:0000313" key="3">
    <source>
        <dbReference type="EMBL" id="ANI92429.1"/>
    </source>
</evidence>
<dbReference type="EMBL" id="CP015961">
    <property type="protein sequence ID" value="ANI92429.1"/>
    <property type="molecule type" value="Genomic_DNA"/>
</dbReference>
<sequence length="162" mass="17784">MAKIRAKRPERTYETGQVTSWLRRVALAATVVLTAFLLARFPYLPATIPTHFSLTGQADDWGPRWMLFPLIAVFGGLAIAVAWISKRPQYFNYPMGITESNAQSAYREGERMMVWTEVALVMLYVGVAASTIGWNGTIFVAMGIVGMLGAVVGGLVRLLAVD</sequence>
<dbReference type="RefSeq" id="WP_067471152.1">
    <property type="nucleotide sequence ID" value="NZ_CP015961.1"/>
</dbReference>